<dbReference type="EMBL" id="BTSY01000004">
    <property type="protein sequence ID" value="GMT21292.1"/>
    <property type="molecule type" value="Genomic_DNA"/>
</dbReference>
<reference evidence="2" key="1">
    <citation type="submission" date="2023-10" db="EMBL/GenBank/DDBJ databases">
        <title>Genome assembly of Pristionchus species.</title>
        <authorList>
            <person name="Yoshida K."/>
            <person name="Sommer R.J."/>
        </authorList>
    </citation>
    <scope>NUCLEOTIDE SEQUENCE</scope>
    <source>
        <strain evidence="2">RS5133</strain>
    </source>
</reference>
<name>A0AAV5VNL4_9BILA</name>
<dbReference type="InterPro" id="IPR056709">
    <property type="entry name" value="DUF7807"/>
</dbReference>
<keyword evidence="1" id="KW-1133">Transmembrane helix</keyword>
<keyword evidence="1" id="KW-0472">Membrane</keyword>
<evidence type="ECO:0000313" key="2">
    <source>
        <dbReference type="EMBL" id="GMT21292.1"/>
    </source>
</evidence>
<dbReference type="PANTHER" id="PTHR34851:SF5">
    <property type="entry name" value="MARVEL DOMAIN-CONTAINING PROTEIN"/>
    <property type="match status" value="1"/>
</dbReference>
<organism evidence="2 3">
    <name type="scientific">Pristionchus fissidentatus</name>
    <dbReference type="NCBI Taxonomy" id="1538716"/>
    <lineage>
        <taxon>Eukaryota</taxon>
        <taxon>Metazoa</taxon>
        <taxon>Ecdysozoa</taxon>
        <taxon>Nematoda</taxon>
        <taxon>Chromadorea</taxon>
        <taxon>Rhabditida</taxon>
        <taxon>Rhabditina</taxon>
        <taxon>Diplogasteromorpha</taxon>
        <taxon>Diplogasteroidea</taxon>
        <taxon>Neodiplogasteridae</taxon>
        <taxon>Pristionchus</taxon>
    </lineage>
</organism>
<sequence>ARGCCFSDLLIVSRILATIVASGSLFELIIFILKGENGWILSVRATFFTLHLCSAICAFTAIKSERANLMVPVIVFTFITLIKNTAVLTLTSLALYSQDTPFAYYLKWLRVNNEWYHDFAATYDSEEQYIKVYSFGATFSISIILLICLRAIYVHYCAFRILKNRSINRRLISDEIMKTSQISIISKA</sequence>
<dbReference type="PANTHER" id="PTHR34851">
    <property type="entry name" value="PROTEIN CBG05235-RELATED"/>
    <property type="match status" value="1"/>
</dbReference>
<proteinExistence type="predicted"/>
<evidence type="ECO:0000313" key="3">
    <source>
        <dbReference type="Proteomes" id="UP001432322"/>
    </source>
</evidence>
<feature type="transmembrane region" description="Helical" evidence="1">
    <location>
        <begin position="69"/>
        <end position="96"/>
    </location>
</feature>
<gene>
    <name evidence="2" type="ORF">PFISCL1PPCAC_12589</name>
</gene>
<feature type="transmembrane region" description="Helical" evidence="1">
    <location>
        <begin position="132"/>
        <end position="159"/>
    </location>
</feature>
<keyword evidence="3" id="KW-1185">Reference proteome</keyword>
<dbReference type="AlphaFoldDB" id="A0AAV5VNL4"/>
<comment type="caution">
    <text evidence="2">The sequence shown here is derived from an EMBL/GenBank/DDBJ whole genome shotgun (WGS) entry which is preliminary data.</text>
</comment>
<feature type="transmembrane region" description="Helical" evidence="1">
    <location>
        <begin position="12"/>
        <end position="33"/>
    </location>
</feature>
<protein>
    <recommendedName>
        <fullName evidence="4">G protein-coupled receptor</fullName>
    </recommendedName>
</protein>
<evidence type="ECO:0000256" key="1">
    <source>
        <dbReference type="SAM" id="Phobius"/>
    </source>
</evidence>
<keyword evidence="1" id="KW-0812">Transmembrane</keyword>
<feature type="non-terminal residue" evidence="2">
    <location>
        <position position="1"/>
    </location>
</feature>
<accession>A0AAV5VNL4</accession>
<dbReference type="Proteomes" id="UP001432322">
    <property type="component" value="Unassembled WGS sequence"/>
</dbReference>
<feature type="transmembrane region" description="Helical" evidence="1">
    <location>
        <begin position="39"/>
        <end position="62"/>
    </location>
</feature>
<evidence type="ECO:0008006" key="4">
    <source>
        <dbReference type="Google" id="ProtNLM"/>
    </source>
</evidence>
<dbReference type="Pfam" id="PF25093">
    <property type="entry name" value="DUF7807"/>
    <property type="match status" value="1"/>
</dbReference>